<dbReference type="OrthoDB" id="3401220at2"/>
<sequence>MVSTEVQRLDEVDTADVPSAKWGWSKINYRSWHLAGLCAIILLVAFTHGNHHGHVEDIWVIAFAILASVVLIRDWVGRSRGWIR</sequence>
<name>A0A2G5P8M3_9MYCO</name>
<keyword evidence="1" id="KW-0812">Transmembrane</keyword>
<gene>
    <name evidence="2" type="ORF">CQY22_012120</name>
</gene>
<evidence type="ECO:0000313" key="3">
    <source>
        <dbReference type="Proteomes" id="UP000230551"/>
    </source>
</evidence>
<accession>A0A2G5P8M3</accession>
<organism evidence="2 3">
    <name type="scientific">Mycolicibacterium brumae</name>
    <dbReference type="NCBI Taxonomy" id="85968"/>
    <lineage>
        <taxon>Bacteria</taxon>
        <taxon>Bacillati</taxon>
        <taxon>Actinomycetota</taxon>
        <taxon>Actinomycetes</taxon>
        <taxon>Mycobacteriales</taxon>
        <taxon>Mycobacteriaceae</taxon>
        <taxon>Mycolicibacterium</taxon>
    </lineage>
</organism>
<evidence type="ECO:0000256" key="1">
    <source>
        <dbReference type="SAM" id="Phobius"/>
    </source>
</evidence>
<feature type="transmembrane region" description="Helical" evidence="1">
    <location>
        <begin position="29"/>
        <end position="46"/>
    </location>
</feature>
<dbReference type="STRING" id="85968.GCA_900073015_00382"/>
<protein>
    <submittedName>
        <fullName evidence="2">DUF2631 domain-containing protein</fullName>
    </submittedName>
</protein>
<feature type="transmembrane region" description="Helical" evidence="1">
    <location>
        <begin position="58"/>
        <end position="76"/>
    </location>
</feature>
<dbReference type="Pfam" id="PF10939">
    <property type="entry name" value="DUF2631"/>
    <property type="match status" value="1"/>
</dbReference>
<keyword evidence="1" id="KW-0472">Membrane</keyword>
<reference evidence="2 3" key="1">
    <citation type="journal article" date="2017" name="Infect. Genet. Evol.">
        <title>The new phylogeny of the genus Mycobacterium: The old and the news.</title>
        <authorList>
            <person name="Tortoli E."/>
            <person name="Fedrizzi T."/>
            <person name="Meehan C.J."/>
            <person name="Trovato A."/>
            <person name="Grottola A."/>
            <person name="Giacobazzi E."/>
            <person name="Serpini G.F."/>
            <person name="Tagliazucchi S."/>
            <person name="Fabio A."/>
            <person name="Bettua C."/>
            <person name="Bertorelli R."/>
            <person name="Frascaro F."/>
            <person name="De Sanctis V."/>
            <person name="Pecorari M."/>
            <person name="Jousson O."/>
            <person name="Segata N."/>
            <person name="Cirillo D.M."/>
        </authorList>
    </citation>
    <scope>NUCLEOTIDE SEQUENCE [LARGE SCALE GENOMIC DNA]</scope>
    <source>
        <strain evidence="2 3">CIP1034565</strain>
    </source>
</reference>
<evidence type="ECO:0000313" key="2">
    <source>
        <dbReference type="EMBL" id="PIB74636.1"/>
    </source>
</evidence>
<dbReference type="EMBL" id="PDCN02000015">
    <property type="protein sequence ID" value="PIB74636.1"/>
    <property type="molecule type" value="Genomic_DNA"/>
</dbReference>
<dbReference type="Proteomes" id="UP000230551">
    <property type="component" value="Unassembled WGS sequence"/>
</dbReference>
<dbReference type="InterPro" id="IPR024341">
    <property type="entry name" value="DUF2631"/>
</dbReference>
<keyword evidence="3" id="KW-1185">Reference proteome</keyword>
<dbReference type="AlphaFoldDB" id="A0A2G5P8M3"/>
<comment type="caution">
    <text evidence="2">The sequence shown here is derived from an EMBL/GenBank/DDBJ whole genome shotgun (WGS) entry which is preliminary data.</text>
</comment>
<dbReference type="RefSeq" id="WP_090585332.1">
    <property type="nucleotide sequence ID" value="NZ_CP104302.1"/>
</dbReference>
<keyword evidence="1" id="KW-1133">Transmembrane helix</keyword>
<proteinExistence type="predicted"/>